<protein>
    <submittedName>
        <fullName evidence="2">Uncharacterized protein</fullName>
    </submittedName>
</protein>
<reference evidence="2 3" key="2">
    <citation type="submission" date="2018-01" db="EMBL/GenBank/DDBJ databases">
        <title>Genomic study of Klebsiella pneumoniae.</title>
        <authorList>
            <person name="Yang Y."/>
            <person name="Bicalho R."/>
        </authorList>
    </citation>
    <scope>NUCLEOTIDE SEQUENCE [LARGE SCALE GENOMIC DNA]</scope>
    <source>
        <strain evidence="2 3">A10</strain>
    </source>
</reference>
<dbReference type="AlphaFoldDB" id="A0A2K0KB15"/>
<feature type="region of interest" description="Disordered" evidence="1">
    <location>
        <begin position="1"/>
        <end position="80"/>
    </location>
</feature>
<gene>
    <name evidence="2" type="ORF">CWN49_33695</name>
</gene>
<organism evidence="2 3">
    <name type="scientific">Klebsiella michiganensis</name>
    <dbReference type="NCBI Taxonomy" id="1134687"/>
    <lineage>
        <taxon>Bacteria</taxon>
        <taxon>Pseudomonadati</taxon>
        <taxon>Pseudomonadota</taxon>
        <taxon>Gammaproteobacteria</taxon>
        <taxon>Enterobacterales</taxon>
        <taxon>Enterobacteriaceae</taxon>
        <taxon>Klebsiella/Raoultella group</taxon>
        <taxon>Klebsiella</taxon>
    </lineage>
</organism>
<evidence type="ECO:0000313" key="3">
    <source>
        <dbReference type="Proteomes" id="UP000234667"/>
    </source>
</evidence>
<proteinExistence type="predicted"/>
<dbReference type="EMBL" id="PIDR01001817">
    <property type="protein sequence ID" value="PLO61448.1"/>
    <property type="molecule type" value="Genomic_DNA"/>
</dbReference>
<evidence type="ECO:0000256" key="1">
    <source>
        <dbReference type="SAM" id="MobiDB-lite"/>
    </source>
</evidence>
<name>A0A2K0KB15_9ENTR</name>
<evidence type="ECO:0000313" key="2">
    <source>
        <dbReference type="EMBL" id="PLO61448.1"/>
    </source>
</evidence>
<comment type="caution">
    <text evidence="2">The sequence shown here is derived from an EMBL/GenBank/DDBJ whole genome shotgun (WGS) entry which is preliminary data.</text>
</comment>
<reference evidence="2 3" key="1">
    <citation type="submission" date="2017-11" db="EMBL/GenBank/DDBJ databases">
        <authorList>
            <person name="Han C.G."/>
        </authorList>
    </citation>
    <scope>NUCLEOTIDE SEQUENCE [LARGE SCALE GENOMIC DNA]</scope>
    <source>
        <strain evidence="2 3">A10</strain>
    </source>
</reference>
<dbReference type="Proteomes" id="UP000234667">
    <property type="component" value="Unassembled WGS sequence"/>
</dbReference>
<sequence length="80" mass="8597">MKACNASRPVPGNPRSRCAYRGYKTASTRSPAKAFTPRAGRSSRSAEPAKWKKNRRRDVGGEGDGVGPGRLTPISNNPAR</sequence>
<accession>A0A2K0KB15</accession>